<dbReference type="Gene3D" id="3.10.20.90">
    <property type="entry name" value="Phosphatidylinositol 3-kinase Catalytic Subunit, Chain A, domain 1"/>
    <property type="match status" value="1"/>
</dbReference>
<dbReference type="InterPro" id="IPR000626">
    <property type="entry name" value="Ubiquitin-like_dom"/>
</dbReference>
<dbReference type="InterPro" id="IPR023214">
    <property type="entry name" value="HAD_sf"/>
</dbReference>
<dbReference type="GO" id="GO:0090364">
    <property type="term" value="P:regulation of proteasome assembly"/>
    <property type="evidence" value="ECO:0007669"/>
    <property type="project" value="InterPro"/>
</dbReference>
<dbReference type="OrthoDB" id="1711508at2759"/>
<protein>
    <submittedName>
        <fullName evidence="1">Ubiquitin-like domain-containing CTD phosphatase 1</fullName>
    </submittedName>
</protein>
<proteinExistence type="predicted"/>
<dbReference type="PROSITE" id="PS50053">
    <property type="entry name" value="UBIQUITIN_2"/>
    <property type="match status" value="1"/>
</dbReference>
<dbReference type="GO" id="GO:0005634">
    <property type="term" value="C:nucleus"/>
    <property type="evidence" value="ECO:0007669"/>
    <property type="project" value="TreeGrafter"/>
</dbReference>
<dbReference type="AlphaFoldDB" id="A0A7D9EXX3"/>
<keyword evidence="2" id="KW-1185">Reference proteome</keyword>
<dbReference type="PANTHER" id="PTHR48493:SF1">
    <property type="entry name" value="UBIQUITIN-LIKE DOMAIN-CONTAINING CTD PHOSPHATASE 1"/>
    <property type="match status" value="1"/>
</dbReference>
<sequence>MAESKSFSVTIKWSGSEYVVENIEPSWTVLQLKQQICKQTGVLPERQKLLGLKYKGKVPGDDIKVSLLSLKPNAKVMMMGTREENLASVLASSSEKDGGDVINDFDIEEEEILIENRDEYLAKIARRVKEYEVKVLNEPRSGKKLLVLDVDYTLFGRNVLFPKIKVSSANISPCKTTKKLEMNLFELYFTKICSG</sequence>
<dbReference type="SUPFAM" id="SSF54236">
    <property type="entry name" value="Ubiquitin-like"/>
    <property type="match status" value="1"/>
</dbReference>
<dbReference type="EMBL" id="CACRXK020010628">
    <property type="protein sequence ID" value="CAB4019792.1"/>
    <property type="molecule type" value="Genomic_DNA"/>
</dbReference>
<gene>
    <name evidence="1" type="ORF">PACLA_8A064037</name>
</gene>
<comment type="caution">
    <text evidence="1">The sequence shown here is derived from an EMBL/GenBank/DDBJ whole genome shotgun (WGS) entry which is preliminary data.</text>
</comment>
<dbReference type="SMART" id="SM00213">
    <property type="entry name" value="UBQ"/>
    <property type="match status" value="1"/>
</dbReference>
<dbReference type="GO" id="GO:0004722">
    <property type="term" value="F:protein serine/threonine phosphatase activity"/>
    <property type="evidence" value="ECO:0007669"/>
    <property type="project" value="TreeGrafter"/>
</dbReference>
<accession>A0A7D9EXX3</accession>
<dbReference type="Proteomes" id="UP001152795">
    <property type="component" value="Unassembled WGS sequence"/>
</dbReference>
<dbReference type="InterPro" id="IPR051658">
    <property type="entry name" value="UBLCP1"/>
</dbReference>
<dbReference type="InterPro" id="IPR029071">
    <property type="entry name" value="Ubiquitin-like_domsf"/>
</dbReference>
<reference evidence="1" key="1">
    <citation type="submission" date="2020-04" db="EMBL/GenBank/DDBJ databases">
        <authorList>
            <person name="Alioto T."/>
            <person name="Alioto T."/>
            <person name="Gomez Garrido J."/>
        </authorList>
    </citation>
    <scope>NUCLEOTIDE SEQUENCE</scope>
    <source>
        <strain evidence="1">A484AB</strain>
    </source>
</reference>
<dbReference type="FunFam" id="3.10.20.90:FF:000060">
    <property type="entry name" value="ubiquitin-like domain-containing CTD phosphatase 1"/>
    <property type="match status" value="1"/>
</dbReference>
<evidence type="ECO:0000313" key="1">
    <source>
        <dbReference type="EMBL" id="CAB4019792.1"/>
    </source>
</evidence>
<dbReference type="PANTHER" id="PTHR48493">
    <property type="entry name" value="UBIQUITIN-LIKE DOMAIN-CONTAINING CTD PHOSPHATASE 1"/>
    <property type="match status" value="1"/>
</dbReference>
<name>A0A7D9EXX3_PARCT</name>
<dbReference type="Pfam" id="PF00240">
    <property type="entry name" value="ubiquitin"/>
    <property type="match status" value="1"/>
</dbReference>
<dbReference type="CDD" id="cd01813">
    <property type="entry name" value="Ubl_UBLCP1"/>
    <property type="match status" value="1"/>
</dbReference>
<evidence type="ECO:0000313" key="2">
    <source>
        <dbReference type="Proteomes" id="UP001152795"/>
    </source>
</evidence>
<organism evidence="1 2">
    <name type="scientific">Paramuricea clavata</name>
    <name type="common">Red gorgonian</name>
    <name type="synonym">Violescent sea-whip</name>
    <dbReference type="NCBI Taxonomy" id="317549"/>
    <lineage>
        <taxon>Eukaryota</taxon>
        <taxon>Metazoa</taxon>
        <taxon>Cnidaria</taxon>
        <taxon>Anthozoa</taxon>
        <taxon>Octocorallia</taxon>
        <taxon>Malacalcyonacea</taxon>
        <taxon>Plexauridae</taxon>
        <taxon>Paramuricea</taxon>
    </lineage>
</organism>
<dbReference type="Gene3D" id="3.40.50.1000">
    <property type="entry name" value="HAD superfamily/HAD-like"/>
    <property type="match status" value="1"/>
</dbReference>